<evidence type="ECO:0000313" key="3">
    <source>
        <dbReference type="Proteomes" id="UP001303647"/>
    </source>
</evidence>
<gene>
    <name evidence="2" type="ORF">C7999DRAFT_41668</name>
</gene>
<sequence>MAESKTSPVTNGDSPHSDTLRHLLTLPAVQDGVRAFSTNPLGRISIQLTNSAYHMVGAPVLSLFGKPLSYVTPYAQRVDEFGVQTLSKVEEKYPIVKKPSPELLKGAREAAYAPVRHVTEVYNGAYQKTSGNHTIASGKAAAKTAVVVSVEGAIFALREALKFAQSFQVAESIKAAIDQLEEALRRQNGENANSHAANSDHGNNRQGERELQDASGPKTTSA</sequence>
<dbReference type="AlphaFoldDB" id="A0AAN7CSB3"/>
<proteinExistence type="predicted"/>
<accession>A0AAN7CSB3</accession>
<reference evidence="2" key="2">
    <citation type="submission" date="2023-05" db="EMBL/GenBank/DDBJ databases">
        <authorList>
            <consortium name="Lawrence Berkeley National Laboratory"/>
            <person name="Steindorff A."/>
            <person name="Hensen N."/>
            <person name="Bonometti L."/>
            <person name="Westerberg I."/>
            <person name="Brannstrom I.O."/>
            <person name="Guillou S."/>
            <person name="Cros-Aarteil S."/>
            <person name="Calhoun S."/>
            <person name="Haridas S."/>
            <person name="Kuo A."/>
            <person name="Mondo S."/>
            <person name="Pangilinan J."/>
            <person name="Riley R."/>
            <person name="Labutti K."/>
            <person name="Andreopoulos B."/>
            <person name="Lipzen A."/>
            <person name="Chen C."/>
            <person name="Yanf M."/>
            <person name="Daum C."/>
            <person name="Ng V."/>
            <person name="Clum A."/>
            <person name="Ohm R."/>
            <person name="Martin F."/>
            <person name="Silar P."/>
            <person name="Natvig D."/>
            <person name="Lalanne C."/>
            <person name="Gautier V."/>
            <person name="Ament-Velasquez S.L."/>
            <person name="Kruys A."/>
            <person name="Hutchinson M.I."/>
            <person name="Powell A.J."/>
            <person name="Barry K."/>
            <person name="Miller A.N."/>
            <person name="Grigoriev I.V."/>
            <person name="Debuchy R."/>
            <person name="Gladieux P."/>
            <person name="Thoren M.H."/>
            <person name="Johannesson H."/>
        </authorList>
    </citation>
    <scope>NUCLEOTIDE SEQUENCE</scope>
    <source>
        <strain evidence="2">CBS 359.72</strain>
    </source>
</reference>
<evidence type="ECO:0000256" key="1">
    <source>
        <dbReference type="SAM" id="MobiDB-lite"/>
    </source>
</evidence>
<comment type="caution">
    <text evidence="2">The sequence shown here is derived from an EMBL/GenBank/DDBJ whole genome shotgun (WGS) entry which is preliminary data.</text>
</comment>
<protein>
    <submittedName>
        <fullName evidence="2">Uncharacterized protein</fullName>
    </submittedName>
</protein>
<feature type="region of interest" description="Disordered" evidence="1">
    <location>
        <begin position="186"/>
        <end position="222"/>
    </location>
</feature>
<dbReference type="EMBL" id="MU857663">
    <property type="protein sequence ID" value="KAK4246956.1"/>
    <property type="molecule type" value="Genomic_DNA"/>
</dbReference>
<name>A0AAN7CSB3_9PEZI</name>
<dbReference type="Proteomes" id="UP001303647">
    <property type="component" value="Unassembled WGS sequence"/>
</dbReference>
<evidence type="ECO:0000313" key="2">
    <source>
        <dbReference type="EMBL" id="KAK4246956.1"/>
    </source>
</evidence>
<feature type="compositionally biased region" description="Basic and acidic residues" evidence="1">
    <location>
        <begin position="202"/>
        <end position="212"/>
    </location>
</feature>
<feature type="compositionally biased region" description="Polar residues" evidence="1">
    <location>
        <begin position="189"/>
        <end position="201"/>
    </location>
</feature>
<keyword evidence="3" id="KW-1185">Reference proteome</keyword>
<organism evidence="2 3">
    <name type="scientific">Corynascus novoguineensis</name>
    <dbReference type="NCBI Taxonomy" id="1126955"/>
    <lineage>
        <taxon>Eukaryota</taxon>
        <taxon>Fungi</taxon>
        <taxon>Dikarya</taxon>
        <taxon>Ascomycota</taxon>
        <taxon>Pezizomycotina</taxon>
        <taxon>Sordariomycetes</taxon>
        <taxon>Sordariomycetidae</taxon>
        <taxon>Sordariales</taxon>
        <taxon>Chaetomiaceae</taxon>
        <taxon>Corynascus</taxon>
    </lineage>
</organism>
<reference evidence="2" key="1">
    <citation type="journal article" date="2023" name="Mol. Phylogenet. Evol.">
        <title>Genome-scale phylogeny and comparative genomics of the fungal order Sordariales.</title>
        <authorList>
            <person name="Hensen N."/>
            <person name="Bonometti L."/>
            <person name="Westerberg I."/>
            <person name="Brannstrom I.O."/>
            <person name="Guillou S."/>
            <person name="Cros-Aarteil S."/>
            <person name="Calhoun S."/>
            <person name="Haridas S."/>
            <person name="Kuo A."/>
            <person name="Mondo S."/>
            <person name="Pangilinan J."/>
            <person name="Riley R."/>
            <person name="LaButti K."/>
            <person name="Andreopoulos B."/>
            <person name="Lipzen A."/>
            <person name="Chen C."/>
            <person name="Yan M."/>
            <person name="Daum C."/>
            <person name="Ng V."/>
            <person name="Clum A."/>
            <person name="Steindorff A."/>
            <person name="Ohm R.A."/>
            <person name="Martin F."/>
            <person name="Silar P."/>
            <person name="Natvig D.O."/>
            <person name="Lalanne C."/>
            <person name="Gautier V."/>
            <person name="Ament-Velasquez S.L."/>
            <person name="Kruys A."/>
            <person name="Hutchinson M.I."/>
            <person name="Powell A.J."/>
            <person name="Barry K."/>
            <person name="Miller A.N."/>
            <person name="Grigoriev I.V."/>
            <person name="Debuchy R."/>
            <person name="Gladieux P."/>
            <person name="Hiltunen Thoren M."/>
            <person name="Johannesson H."/>
        </authorList>
    </citation>
    <scope>NUCLEOTIDE SEQUENCE</scope>
    <source>
        <strain evidence="2">CBS 359.72</strain>
    </source>
</reference>